<protein>
    <recommendedName>
        <fullName evidence="2">DUF3074 domain-containing protein</fullName>
    </recommendedName>
</protein>
<dbReference type="PANTHER" id="PTHR40370">
    <property type="entry name" value="EXPRESSED PROTEIN"/>
    <property type="match status" value="1"/>
</dbReference>
<evidence type="ECO:0000256" key="1">
    <source>
        <dbReference type="SAM" id="MobiDB-lite"/>
    </source>
</evidence>
<evidence type="ECO:0000313" key="4">
    <source>
        <dbReference type="Proteomes" id="UP000008181"/>
    </source>
</evidence>
<dbReference type="PANTHER" id="PTHR40370:SF1">
    <property type="entry name" value="DUF3074 DOMAIN-CONTAINING PROTEIN"/>
    <property type="match status" value="1"/>
</dbReference>
<feature type="region of interest" description="Disordered" evidence="1">
    <location>
        <begin position="202"/>
        <end position="230"/>
    </location>
</feature>
<dbReference type="KEGG" id="ttt:THITE_2123868"/>
<feature type="domain" description="DUF3074" evidence="2">
    <location>
        <begin position="148"/>
        <end position="369"/>
    </location>
</feature>
<dbReference type="EMBL" id="CP003014">
    <property type="protein sequence ID" value="AEO71473.1"/>
    <property type="molecule type" value="Genomic_DNA"/>
</dbReference>
<feature type="region of interest" description="Disordered" evidence="1">
    <location>
        <begin position="1"/>
        <end position="22"/>
    </location>
</feature>
<feature type="compositionally biased region" description="Gly residues" evidence="1">
    <location>
        <begin position="213"/>
        <end position="226"/>
    </location>
</feature>
<feature type="region of interest" description="Disordered" evidence="1">
    <location>
        <begin position="122"/>
        <end position="146"/>
    </location>
</feature>
<accession>G2RI11</accession>
<dbReference type="SUPFAM" id="SSF55961">
    <property type="entry name" value="Bet v1-like"/>
    <property type="match status" value="1"/>
</dbReference>
<dbReference type="InterPro" id="IPR024500">
    <property type="entry name" value="DUF3074"/>
</dbReference>
<feature type="compositionally biased region" description="Low complexity" evidence="1">
    <location>
        <begin position="122"/>
        <end position="140"/>
    </location>
</feature>
<keyword evidence="4" id="KW-1185">Reference proteome</keyword>
<name>G2RI11_THETT</name>
<gene>
    <name evidence="3" type="ORF">THITE_2123868</name>
</gene>
<dbReference type="HOGENOM" id="CLU_045430_0_0_1"/>
<feature type="region of interest" description="Disordered" evidence="1">
    <location>
        <begin position="57"/>
        <end position="101"/>
    </location>
</feature>
<dbReference type="Pfam" id="PF11274">
    <property type="entry name" value="DUF3074"/>
    <property type="match status" value="1"/>
</dbReference>
<dbReference type="STRING" id="578455.G2RI11"/>
<evidence type="ECO:0000259" key="2">
    <source>
        <dbReference type="Pfam" id="PF11274"/>
    </source>
</evidence>
<reference evidence="3 4" key="1">
    <citation type="journal article" date="2011" name="Nat. Biotechnol.">
        <title>Comparative genomic analysis of the thermophilic biomass-degrading fungi Myceliophthora thermophila and Thielavia terrestris.</title>
        <authorList>
            <person name="Berka R.M."/>
            <person name="Grigoriev I.V."/>
            <person name="Otillar R."/>
            <person name="Salamov A."/>
            <person name="Grimwood J."/>
            <person name="Reid I."/>
            <person name="Ishmael N."/>
            <person name="John T."/>
            <person name="Darmond C."/>
            <person name="Moisan M.-C."/>
            <person name="Henrissat B."/>
            <person name="Coutinho P.M."/>
            <person name="Lombard V."/>
            <person name="Natvig D.O."/>
            <person name="Lindquist E."/>
            <person name="Schmutz J."/>
            <person name="Lucas S."/>
            <person name="Harris P."/>
            <person name="Powlowski J."/>
            <person name="Bellemare A."/>
            <person name="Taylor D."/>
            <person name="Butler G."/>
            <person name="de Vries R.P."/>
            <person name="Allijn I.E."/>
            <person name="van den Brink J."/>
            <person name="Ushinsky S."/>
            <person name="Storms R."/>
            <person name="Powell A.J."/>
            <person name="Paulsen I.T."/>
            <person name="Elbourne L.D.H."/>
            <person name="Baker S.E."/>
            <person name="Magnuson J."/>
            <person name="LaBoissiere S."/>
            <person name="Clutterbuck A.J."/>
            <person name="Martinez D."/>
            <person name="Wogulis M."/>
            <person name="de Leon A.L."/>
            <person name="Rey M.W."/>
            <person name="Tsang A."/>
        </authorList>
    </citation>
    <scope>NUCLEOTIDE SEQUENCE [LARGE SCALE GENOMIC DNA]</scope>
    <source>
        <strain evidence="4">ATCC 38088 / NRRL 8126</strain>
    </source>
</reference>
<feature type="compositionally biased region" description="Basic and acidic residues" evidence="1">
    <location>
        <begin position="202"/>
        <end position="212"/>
    </location>
</feature>
<dbReference type="AlphaFoldDB" id="G2RI11"/>
<dbReference type="Proteomes" id="UP000008181">
    <property type="component" value="Chromosome 6"/>
</dbReference>
<proteinExistence type="predicted"/>
<dbReference type="eggNOG" id="ENOG502QTT5">
    <property type="taxonomic scope" value="Eukaryota"/>
</dbReference>
<dbReference type="GeneID" id="11523040"/>
<evidence type="ECO:0000313" key="3">
    <source>
        <dbReference type="EMBL" id="AEO71473.1"/>
    </source>
</evidence>
<dbReference type="OrthoDB" id="6423603at2759"/>
<feature type="compositionally biased region" description="Low complexity" evidence="1">
    <location>
        <begin position="85"/>
        <end position="98"/>
    </location>
</feature>
<dbReference type="RefSeq" id="XP_003657809.1">
    <property type="nucleotide sequence ID" value="XM_003657761.1"/>
</dbReference>
<feature type="compositionally biased region" description="Polar residues" evidence="1">
    <location>
        <begin position="65"/>
        <end position="77"/>
    </location>
</feature>
<organism evidence="3 4">
    <name type="scientific">Thermothielavioides terrestris (strain ATCC 38088 / NRRL 8126)</name>
    <name type="common">Thielavia terrestris</name>
    <dbReference type="NCBI Taxonomy" id="578455"/>
    <lineage>
        <taxon>Eukaryota</taxon>
        <taxon>Fungi</taxon>
        <taxon>Dikarya</taxon>
        <taxon>Ascomycota</taxon>
        <taxon>Pezizomycotina</taxon>
        <taxon>Sordariomycetes</taxon>
        <taxon>Sordariomycetidae</taxon>
        <taxon>Sordariales</taxon>
        <taxon>Chaetomiaceae</taxon>
        <taxon>Thermothielavioides</taxon>
        <taxon>Thermothielavioides terrestris</taxon>
    </lineage>
</organism>
<sequence length="385" mass="40746">MSPPPPPTAATRGPSPLGPLVRLRGISTSHLPAPAATTAELAPLLTSILREALPFIDSAAPRQPPTTNNNKPGSTPTLWKRRSTKTWAPSSTASSSSSLQPTRIERFTRVIPASELRPLAAAAASSGAATTTTTTTTAAARESESETWVCRRSEHADRAERGTASWAEFERCFRDEHAAAEVAFTPAAVAGHEALVWAVDGRGGEQRGRGDEGAGGAGAGTGGNGGVRPLEVEEGGRVWGRFTLKVVEMRHRVGRPVLKDRTFPVLQMTAAAVVDGLAGGASDEFVVVSIPVPDFALSEHSKLAREPGALVARYVSVERFRRLGGDGEERIEWLMATASDAGGVLPMWVQNMATPGVIWKDVPLFLDWIAREREARDATKGGPSG</sequence>